<dbReference type="HOGENOM" id="CLU_1749668_0_0_1"/>
<gene>
    <name evidence="1" type="ORF">FOMPIDRAFT_1049928</name>
</gene>
<reference evidence="1 2" key="1">
    <citation type="journal article" date="2012" name="Science">
        <title>The Paleozoic origin of enzymatic lignin decomposition reconstructed from 31 fungal genomes.</title>
        <authorList>
            <person name="Floudas D."/>
            <person name="Binder M."/>
            <person name="Riley R."/>
            <person name="Barry K."/>
            <person name="Blanchette R.A."/>
            <person name="Henrissat B."/>
            <person name="Martinez A.T."/>
            <person name="Otillar R."/>
            <person name="Spatafora J.W."/>
            <person name="Yadav J.S."/>
            <person name="Aerts A."/>
            <person name="Benoit I."/>
            <person name="Boyd A."/>
            <person name="Carlson A."/>
            <person name="Copeland A."/>
            <person name="Coutinho P.M."/>
            <person name="de Vries R.P."/>
            <person name="Ferreira P."/>
            <person name="Findley K."/>
            <person name="Foster B."/>
            <person name="Gaskell J."/>
            <person name="Glotzer D."/>
            <person name="Gorecki P."/>
            <person name="Heitman J."/>
            <person name="Hesse C."/>
            <person name="Hori C."/>
            <person name="Igarashi K."/>
            <person name="Jurgens J.A."/>
            <person name="Kallen N."/>
            <person name="Kersten P."/>
            <person name="Kohler A."/>
            <person name="Kuees U."/>
            <person name="Kumar T.K.A."/>
            <person name="Kuo A."/>
            <person name="LaButti K."/>
            <person name="Larrondo L.F."/>
            <person name="Lindquist E."/>
            <person name="Ling A."/>
            <person name="Lombard V."/>
            <person name="Lucas S."/>
            <person name="Lundell T."/>
            <person name="Martin R."/>
            <person name="McLaughlin D.J."/>
            <person name="Morgenstern I."/>
            <person name="Morin E."/>
            <person name="Murat C."/>
            <person name="Nagy L.G."/>
            <person name="Nolan M."/>
            <person name="Ohm R.A."/>
            <person name="Patyshakuliyeva A."/>
            <person name="Rokas A."/>
            <person name="Ruiz-Duenas F.J."/>
            <person name="Sabat G."/>
            <person name="Salamov A."/>
            <person name="Samejima M."/>
            <person name="Schmutz J."/>
            <person name="Slot J.C."/>
            <person name="St John F."/>
            <person name="Stenlid J."/>
            <person name="Sun H."/>
            <person name="Sun S."/>
            <person name="Syed K."/>
            <person name="Tsang A."/>
            <person name="Wiebenga A."/>
            <person name="Young D."/>
            <person name="Pisabarro A."/>
            <person name="Eastwood D.C."/>
            <person name="Martin F."/>
            <person name="Cullen D."/>
            <person name="Grigoriev I.V."/>
            <person name="Hibbett D.S."/>
        </authorList>
    </citation>
    <scope>NUCLEOTIDE SEQUENCE</scope>
    <source>
        <strain evidence="2">FP-58527</strain>
    </source>
</reference>
<dbReference type="AlphaFoldDB" id="S8E5Z4"/>
<protein>
    <submittedName>
        <fullName evidence="1">Uncharacterized protein</fullName>
    </submittedName>
</protein>
<accession>S8E5Z4</accession>
<dbReference type="Proteomes" id="UP000015241">
    <property type="component" value="Unassembled WGS sequence"/>
</dbReference>
<dbReference type="EMBL" id="KE504151">
    <property type="protein sequence ID" value="EPT00093.1"/>
    <property type="molecule type" value="Genomic_DNA"/>
</dbReference>
<sequence length="149" mass="16789">MPASIPVRLAPALQFLGRISYDLTVYNVHSRVFSSMDYSRRNVLDTYVIPDLGALDIPLPTFATVCERRKGDVLCHWEVNLLDNVSRSSSMSLVVNVRSQQDTTIRGLTATVEGLRAKIHVLIREIQELAPEGYDLDRLGRLMRTSFTP</sequence>
<dbReference type="InParanoid" id="S8E5Z4"/>
<evidence type="ECO:0000313" key="1">
    <source>
        <dbReference type="EMBL" id="EPT00093.1"/>
    </source>
</evidence>
<organism evidence="1 2">
    <name type="scientific">Fomitopsis schrenkii</name>
    <name type="common">Brown rot fungus</name>
    <dbReference type="NCBI Taxonomy" id="2126942"/>
    <lineage>
        <taxon>Eukaryota</taxon>
        <taxon>Fungi</taxon>
        <taxon>Dikarya</taxon>
        <taxon>Basidiomycota</taxon>
        <taxon>Agaricomycotina</taxon>
        <taxon>Agaricomycetes</taxon>
        <taxon>Polyporales</taxon>
        <taxon>Fomitopsis</taxon>
    </lineage>
</organism>
<evidence type="ECO:0000313" key="2">
    <source>
        <dbReference type="Proteomes" id="UP000015241"/>
    </source>
</evidence>
<keyword evidence="2" id="KW-1185">Reference proteome</keyword>
<proteinExistence type="predicted"/>
<name>S8E5Z4_FOMSC</name>